<dbReference type="PROSITE" id="PS00356">
    <property type="entry name" value="HTH_LACI_1"/>
    <property type="match status" value="1"/>
</dbReference>
<dbReference type="SMART" id="SM00354">
    <property type="entry name" value="HTH_LACI"/>
    <property type="match status" value="1"/>
</dbReference>
<keyword evidence="3" id="KW-0804">Transcription</keyword>
<feature type="domain" description="HTH lacI-type" evidence="4">
    <location>
        <begin position="14"/>
        <end position="68"/>
    </location>
</feature>
<comment type="caution">
    <text evidence="5">The sequence shown here is derived from an EMBL/GenBank/DDBJ whole genome shotgun (WGS) entry which is preliminary data.</text>
</comment>
<dbReference type="PANTHER" id="PTHR30146">
    <property type="entry name" value="LACI-RELATED TRANSCRIPTIONAL REPRESSOR"/>
    <property type="match status" value="1"/>
</dbReference>
<dbReference type="Pfam" id="PF00356">
    <property type="entry name" value="LacI"/>
    <property type="match status" value="1"/>
</dbReference>
<evidence type="ECO:0000313" key="5">
    <source>
        <dbReference type="EMBL" id="EQD64975.1"/>
    </source>
</evidence>
<keyword evidence="2" id="KW-0238">DNA-binding</keyword>
<dbReference type="InterPro" id="IPR010982">
    <property type="entry name" value="Lambda_DNA-bd_dom_sf"/>
</dbReference>
<evidence type="ECO:0000256" key="2">
    <source>
        <dbReference type="ARBA" id="ARBA00023125"/>
    </source>
</evidence>
<keyword evidence="1" id="KW-0805">Transcription regulation</keyword>
<dbReference type="Gene3D" id="1.10.260.40">
    <property type="entry name" value="lambda repressor-like DNA-binding domains"/>
    <property type="match status" value="1"/>
</dbReference>
<reference evidence="5" key="1">
    <citation type="submission" date="2013-08" db="EMBL/GenBank/DDBJ databases">
        <authorList>
            <person name="Mendez C."/>
            <person name="Richter M."/>
            <person name="Ferrer M."/>
            <person name="Sanchez J."/>
        </authorList>
    </citation>
    <scope>NUCLEOTIDE SEQUENCE</scope>
</reference>
<name>T1CDZ4_9ZZZZ</name>
<dbReference type="InterPro" id="IPR000843">
    <property type="entry name" value="HTH_LacI"/>
</dbReference>
<evidence type="ECO:0000259" key="4">
    <source>
        <dbReference type="PROSITE" id="PS50932"/>
    </source>
</evidence>
<evidence type="ECO:0000256" key="3">
    <source>
        <dbReference type="ARBA" id="ARBA00023163"/>
    </source>
</evidence>
<dbReference type="AlphaFoldDB" id="T1CDZ4"/>
<dbReference type="GO" id="GO:0000976">
    <property type="term" value="F:transcription cis-regulatory region binding"/>
    <property type="evidence" value="ECO:0007669"/>
    <property type="project" value="TreeGrafter"/>
</dbReference>
<dbReference type="EMBL" id="AUZY01004131">
    <property type="protein sequence ID" value="EQD64975.1"/>
    <property type="molecule type" value="Genomic_DNA"/>
</dbReference>
<dbReference type="InterPro" id="IPR028082">
    <property type="entry name" value="Peripla_BP_I"/>
</dbReference>
<dbReference type="PROSITE" id="PS50932">
    <property type="entry name" value="HTH_LACI_2"/>
    <property type="match status" value="1"/>
</dbReference>
<dbReference type="SUPFAM" id="SSF53822">
    <property type="entry name" value="Periplasmic binding protein-like I"/>
    <property type="match status" value="1"/>
</dbReference>
<dbReference type="Pfam" id="PF00532">
    <property type="entry name" value="Peripla_BP_1"/>
    <property type="match status" value="1"/>
</dbReference>
<gene>
    <name evidence="5" type="ORF">B1B_06541</name>
</gene>
<sequence>MLDKVFMNLPPRRLRIGDVAKLAGVSPATVSRVMSGSRPVSKEARDRVLAAARRFDYQPSQLARNLRRGQTATVGVLVSDIENPHFAAMVRAIEAALYDRGTRVLLCNSAEDTGKQSSYLDIMAAERVMGVVISPTGRWRRLRLPPDGPRNTGDCL</sequence>
<dbReference type="SUPFAM" id="SSF47413">
    <property type="entry name" value="lambda repressor-like DNA-binding domains"/>
    <property type="match status" value="1"/>
</dbReference>
<evidence type="ECO:0000256" key="1">
    <source>
        <dbReference type="ARBA" id="ARBA00023015"/>
    </source>
</evidence>
<organism evidence="5">
    <name type="scientific">mine drainage metagenome</name>
    <dbReference type="NCBI Taxonomy" id="410659"/>
    <lineage>
        <taxon>unclassified sequences</taxon>
        <taxon>metagenomes</taxon>
        <taxon>ecological metagenomes</taxon>
    </lineage>
</organism>
<dbReference type="InterPro" id="IPR001761">
    <property type="entry name" value="Peripla_BP/Lac1_sug-bd_dom"/>
</dbReference>
<dbReference type="PANTHER" id="PTHR30146:SF145">
    <property type="entry name" value="RIBOSE OPERON REPRESSOR"/>
    <property type="match status" value="1"/>
</dbReference>
<protein>
    <submittedName>
        <fullName evidence="5">LacI family transcription regulator</fullName>
    </submittedName>
</protein>
<accession>T1CDZ4</accession>
<proteinExistence type="predicted"/>
<dbReference type="Gene3D" id="3.40.50.2300">
    <property type="match status" value="1"/>
</dbReference>
<dbReference type="GO" id="GO:0003700">
    <property type="term" value="F:DNA-binding transcription factor activity"/>
    <property type="evidence" value="ECO:0007669"/>
    <property type="project" value="TreeGrafter"/>
</dbReference>
<reference evidence="5" key="2">
    <citation type="journal article" date="2014" name="ISME J.">
        <title>Microbial stratification in low pH oxic and suboxic macroscopic growths along an acid mine drainage.</title>
        <authorList>
            <person name="Mendez-Garcia C."/>
            <person name="Mesa V."/>
            <person name="Sprenger R.R."/>
            <person name="Richter M."/>
            <person name="Diez M.S."/>
            <person name="Solano J."/>
            <person name="Bargiela R."/>
            <person name="Golyshina O.V."/>
            <person name="Manteca A."/>
            <person name="Ramos J.L."/>
            <person name="Gallego J.R."/>
            <person name="Llorente I."/>
            <person name="Martins Dos Santos V.A."/>
            <person name="Jensen O.N."/>
            <person name="Pelaez A.I."/>
            <person name="Sanchez J."/>
            <person name="Ferrer M."/>
        </authorList>
    </citation>
    <scope>NUCLEOTIDE SEQUENCE</scope>
</reference>
<dbReference type="CDD" id="cd01392">
    <property type="entry name" value="HTH_LacI"/>
    <property type="match status" value="1"/>
</dbReference>